<name>A0A2N6NY96_BEABA</name>
<sequence>MKYSIIACAVTGALALNTNTNLVVAPRDADTVISILGDVKKNLEALDSSVKSYSGDQAPLLKASNDVVSALTDGKTKVDGSDELDLNGAIKLTEPVQDLTKSGEALTSGLKEFRPTVEKEGACTIFRTQVGSVNDASQALIKSVIAKVPEEAQSIASQLVAGLTKVLQEAVDVFSESNCKDSGNAGSSSTGSAPASSSAAATSSAAAGSSSAAAGSSSAAPTGAASSSATSAPYPTSSAVSTGTGAASSSGAASSDFPVVTAGAAAIAPLGAAALAAAAMLL</sequence>
<proteinExistence type="predicted"/>
<dbReference type="InterPro" id="IPR021054">
    <property type="entry name" value="Cell_wall_mannoprotein_1"/>
</dbReference>
<dbReference type="Pfam" id="PF12296">
    <property type="entry name" value="HsbA"/>
    <property type="match status" value="1"/>
</dbReference>
<gene>
    <name evidence="2" type="primary">MP1_2</name>
    <name evidence="2" type="ORF">BM221_002335</name>
</gene>
<feature type="region of interest" description="Disordered" evidence="1">
    <location>
        <begin position="217"/>
        <end position="245"/>
    </location>
</feature>
<feature type="compositionally biased region" description="Low complexity" evidence="1">
    <location>
        <begin position="185"/>
        <end position="197"/>
    </location>
</feature>
<dbReference type="Gene3D" id="1.20.1280.140">
    <property type="match status" value="1"/>
</dbReference>
<dbReference type="PANTHER" id="PTHR38123:SF6">
    <property type="entry name" value="CELL WALL SERINE-THREONINE-RICH GALACTOMANNOPROTEIN MP1 (AFU_ORTHOLOGUE AFUA_4G03240)"/>
    <property type="match status" value="1"/>
</dbReference>
<evidence type="ECO:0000313" key="2">
    <source>
        <dbReference type="EMBL" id="PMB72233.1"/>
    </source>
</evidence>
<dbReference type="OMA" id="TNANMAG"/>
<dbReference type="Proteomes" id="UP000235728">
    <property type="component" value="Unassembled WGS sequence"/>
</dbReference>
<comment type="caution">
    <text evidence="2">The sequence shown here is derived from an EMBL/GenBank/DDBJ whole genome shotgun (WGS) entry which is preliminary data.</text>
</comment>
<feature type="region of interest" description="Disordered" evidence="1">
    <location>
        <begin position="178"/>
        <end position="197"/>
    </location>
</feature>
<evidence type="ECO:0000256" key="1">
    <source>
        <dbReference type="SAM" id="MobiDB-lite"/>
    </source>
</evidence>
<organism evidence="2 3">
    <name type="scientific">Beauveria bassiana</name>
    <name type="common">White muscardine disease fungus</name>
    <name type="synonym">Tritirachium shiotae</name>
    <dbReference type="NCBI Taxonomy" id="176275"/>
    <lineage>
        <taxon>Eukaryota</taxon>
        <taxon>Fungi</taxon>
        <taxon>Dikarya</taxon>
        <taxon>Ascomycota</taxon>
        <taxon>Pezizomycotina</taxon>
        <taxon>Sordariomycetes</taxon>
        <taxon>Hypocreomycetidae</taxon>
        <taxon>Hypocreales</taxon>
        <taxon>Cordycipitaceae</taxon>
        <taxon>Beauveria</taxon>
    </lineage>
</organism>
<dbReference type="GO" id="GO:0005576">
    <property type="term" value="C:extracellular region"/>
    <property type="evidence" value="ECO:0007669"/>
    <property type="project" value="TreeGrafter"/>
</dbReference>
<accession>A0A2N6NY96</accession>
<evidence type="ECO:0000313" key="3">
    <source>
        <dbReference type="Proteomes" id="UP000235728"/>
    </source>
</evidence>
<dbReference type="PANTHER" id="PTHR38123">
    <property type="entry name" value="CELL WALL SERINE-THREONINE-RICH GALACTOMANNOPROTEIN MP1 (AFU_ORTHOLOGUE AFUA_4G03240)"/>
    <property type="match status" value="1"/>
</dbReference>
<reference evidence="2 3" key="1">
    <citation type="journal article" date="2016" name="Appl. Microbiol. Biotechnol.">
        <title>Characterization of T-DNA insertion mutants with decreased virulence in the entomopathogenic fungus Beauveria bassiana JEF-007.</title>
        <authorList>
            <person name="Kim S."/>
            <person name="Lee S.J."/>
            <person name="Nai Y.S."/>
            <person name="Yu J.S."/>
            <person name="Lee M.R."/>
            <person name="Yang Y.T."/>
            <person name="Kim J.S."/>
        </authorList>
    </citation>
    <scope>NUCLEOTIDE SEQUENCE [LARGE SCALE GENOMIC DNA]</scope>
    <source>
        <strain evidence="2 3">JEF-007</strain>
    </source>
</reference>
<dbReference type="AlphaFoldDB" id="A0A2N6NY96"/>
<protein>
    <submittedName>
        <fullName evidence="2">Cell wall mannoprotein 1</fullName>
    </submittedName>
</protein>
<dbReference type="EMBL" id="MRVG01000002">
    <property type="protein sequence ID" value="PMB72233.1"/>
    <property type="molecule type" value="Genomic_DNA"/>
</dbReference>